<dbReference type="InterPro" id="IPR036250">
    <property type="entry name" value="AcylCo_DH-like_C"/>
</dbReference>
<evidence type="ECO:0000256" key="5">
    <source>
        <dbReference type="RuleBase" id="RU362125"/>
    </source>
</evidence>
<dbReference type="InterPro" id="IPR006089">
    <property type="entry name" value="Acyl-CoA_DH_CS"/>
</dbReference>
<dbReference type="PANTHER" id="PTHR43884">
    <property type="entry name" value="ACYL-COA DEHYDROGENASE"/>
    <property type="match status" value="1"/>
</dbReference>
<dbReference type="InterPro" id="IPR013786">
    <property type="entry name" value="AcylCoA_DH/ox_N"/>
</dbReference>
<dbReference type="Gene3D" id="2.40.110.10">
    <property type="entry name" value="Butyryl-CoA Dehydrogenase, subunit A, domain 2"/>
    <property type="match status" value="1"/>
</dbReference>
<dbReference type="PROSITE" id="PS00072">
    <property type="entry name" value="ACYL_COA_DH_1"/>
    <property type="match status" value="1"/>
</dbReference>
<dbReference type="InterPro" id="IPR006091">
    <property type="entry name" value="Acyl-CoA_Oxase/DH_mid-dom"/>
</dbReference>
<dbReference type="Proteomes" id="UP001229651">
    <property type="component" value="Unassembled WGS sequence"/>
</dbReference>
<gene>
    <name evidence="9" type="ORF">FB470_005523</name>
</gene>
<evidence type="ECO:0000256" key="2">
    <source>
        <dbReference type="ARBA" id="ARBA00009347"/>
    </source>
</evidence>
<protein>
    <submittedName>
        <fullName evidence="9">Alkylation response protein AidB-like acyl-CoA dehydrogenase</fullName>
    </submittedName>
</protein>
<dbReference type="EMBL" id="JAUSUT010000001">
    <property type="protein sequence ID" value="MDQ0381529.1"/>
    <property type="molecule type" value="Genomic_DNA"/>
</dbReference>
<name>A0ABU0F1S2_9PSEU</name>
<evidence type="ECO:0000256" key="3">
    <source>
        <dbReference type="ARBA" id="ARBA00022630"/>
    </source>
</evidence>
<reference evidence="9 10" key="1">
    <citation type="submission" date="2023-07" db="EMBL/GenBank/DDBJ databases">
        <title>Sequencing the genomes of 1000 actinobacteria strains.</title>
        <authorList>
            <person name="Klenk H.-P."/>
        </authorList>
    </citation>
    <scope>NUCLEOTIDE SEQUENCE [LARGE SCALE GENOMIC DNA]</scope>
    <source>
        <strain evidence="9 10">DSM 45805</strain>
    </source>
</reference>
<dbReference type="PANTHER" id="PTHR43884:SF12">
    <property type="entry name" value="ISOVALERYL-COA DEHYDROGENASE, MITOCHONDRIAL-RELATED"/>
    <property type="match status" value="1"/>
</dbReference>
<dbReference type="Gene3D" id="1.10.540.10">
    <property type="entry name" value="Acyl-CoA dehydrogenase/oxidase, N-terminal domain"/>
    <property type="match status" value="1"/>
</dbReference>
<dbReference type="RefSeq" id="WP_306996243.1">
    <property type="nucleotide sequence ID" value="NZ_JAUSUT010000001.1"/>
</dbReference>
<feature type="domain" description="Acyl-CoA dehydrogenase/oxidase N-terminal" evidence="8">
    <location>
        <begin position="6"/>
        <end position="117"/>
    </location>
</feature>
<dbReference type="Gene3D" id="1.20.140.10">
    <property type="entry name" value="Butyryl-CoA Dehydrogenase, subunit A, domain 3"/>
    <property type="match status" value="1"/>
</dbReference>
<keyword evidence="4 5" id="KW-0274">FAD</keyword>
<accession>A0ABU0F1S2</accession>
<dbReference type="Pfam" id="PF02770">
    <property type="entry name" value="Acyl-CoA_dh_M"/>
    <property type="match status" value="1"/>
</dbReference>
<dbReference type="InterPro" id="IPR009100">
    <property type="entry name" value="AcylCoA_DH/oxidase_NM_dom_sf"/>
</dbReference>
<dbReference type="Pfam" id="PF02771">
    <property type="entry name" value="Acyl-CoA_dh_N"/>
    <property type="match status" value="1"/>
</dbReference>
<proteinExistence type="inferred from homology"/>
<evidence type="ECO:0000256" key="1">
    <source>
        <dbReference type="ARBA" id="ARBA00001974"/>
    </source>
</evidence>
<sequence>MDFRLTDDQEQFRLMLRDFVDKEIAPVAREWEQSGRYPTEIVEQMKGLGLFGLMIPEEYGGAAADFTSFTLMFEEIARGWMGIAGILGSHSLSCWMIARHGTEDQKRRYLPELATGQRRTGIALTEPDAGTDLQGIRTTAVRDGDEYVVNGAKMWITNARHADPLPVLVKTDRTAEPAHKGMSVLLVDAGTPGFRVAKDIPKLGYKGTESCEVVFEDVRVPAANLLGGTEGRGMQQVLSALEVGRLNIAGRSLGIAQRAYDEALAYSRERQAFGRPIADFQAVQIRLAETATQVQAARLMTYWAASELDRGERSDLQTGMAKLFASEVALQAAQESMRVHGGYGYSAEFEIERLYRDSILMTIGEGTSDIMRTVIAKALVGGKGEVGW</sequence>
<dbReference type="Pfam" id="PF00441">
    <property type="entry name" value="Acyl-CoA_dh_1"/>
    <property type="match status" value="1"/>
</dbReference>
<dbReference type="SUPFAM" id="SSF56645">
    <property type="entry name" value="Acyl-CoA dehydrogenase NM domain-like"/>
    <property type="match status" value="1"/>
</dbReference>
<keyword evidence="5" id="KW-0560">Oxidoreductase</keyword>
<evidence type="ECO:0000259" key="6">
    <source>
        <dbReference type="Pfam" id="PF00441"/>
    </source>
</evidence>
<dbReference type="InterPro" id="IPR037069">
    <property type="entry name" value="AcylCoA_DH/ox_N_sf"/>
</dbReference>
<dbReference type="InterPro" id="IPR046373">
    <property type="entry name" value="Acyl-CoA_Oxase/DH_mid-dom_sf"/>
</dbReference>
<dbReference type="InterPro" id="IPR009075">
    <property type="entry name" value="AcylCo_DH/oxidase_C"/>
</dbReference>
<organism evidence="9 10">
    <name type="scientific">Amycolatopsis thermophila</name>
    <dbReference type="NCBI Taxonomy" id="206084"/>
    <lineage>
        <taxon>Bacteria</taxon>
        <taxon>Bacillati</taxon>
        <taxon>Actinomycetota</taxon>
        <taxon>Actinomycetes</taxon>
        <taxon>Pseudonocardiales</taxon>
        <taxon>Pseudonocardiaceae</taxon>
        <taxon>Amycolatopsis</taxon>
    </lineage>
</organism>
<dbReference type="PIRSF" id="PIRSF016578">
    <property type="entry name" value="HsaA"/>
    <property type="match status" value="1"/>
</dbReference>
<evidence type="ECO:0000256" key="4">
    <source>
        <dbReference type="ARBA" id="ARBA00022827"/>
    </source>
</evidence>
<evidence type="ECO:0000259" key="7">
    <source>
        <dbReference type="Pfam" id="PF02770"/>
    </source>
</evidence>
<comment type="caution">
    <text evidence="9">The sequence shown here is derived from an EMBL/GenBank/DDBJ whole genome shotgun (WGS) entry which is preliminary data.</text>
</comment>
<evidence type="ECO:0000313" key="9">
    <source>
        <dbReference type="EMBL" id="MDQ0381529.1"/>
    </source>
</evidence>
<keyword evidence="3 5" id="KW-0285">Flavoprotein</keyword>
<comment type="cofactor">
    <cofactor evidence="1 5">
        <name>FAD</name>
        <dbReference type="ChEBI" id="CHEBI:57692"/>
    </cofactor>
</comment>
<dbReference type="SUPFAM" id="SSF47203">
    <property type="entry name" value="Acyl-CoA dehydrogenase C-terminal domain-like"/>
    <property type="match status" value="1"/>
</dbReference>
<feature type="domain" description="Acyl-CoA oxidase/dehydrogenase middle" evidence="7">
    <location>
        <begin position="122"/>
        <end position="218"/>
    </location>
</feature>
<evidence type="ECO:0000259" key="8">
    <source>
        <dbReference type="Pfam" id="PF02771"/>
    </source>
</evidence>
<feature type="domain" description="Acyl-CoA dehydrogenase/oxidase C-terminal" evidence="6">
    <location>
        <begin position="231"/>
        <end position="379"/>
    </location>
</feature>
<evidence type="ECO:0000313" key="10">
    <source>
        <dbReference type="Proteomes" id="UP001229651"/>
    </source>
</evidence>
<keyword evidence="10" id="KW-1185">Reference proteome</keyword>
<comment type="similarity">
    <text evidence="2 5">Belongs to the acyl-CoA dehydrogenase family.</text>
</comment>